<organism evidence="2 3">
    <name type="scientific">Bombyx mori</name>
    <name type="common">Silk moth</name>
    <dbReference type="NCBI Taxonomy" id="7091"/>
    <lineage>
        <taxon>Eukaryota</taxon>
        <taxon>Metazoa</taxon>
        <taxon>Ecdysozoa</taxon>
        <taxon>Arthropoda</taxon>
        <taxon>Hexapoda</taxon>
        <taxon>Insecta</taxon>
        <taxon>Pterygota</taxon>
        <taxon>Neoptera</taxon>
        <taxon>Endopterygota</taxon>
        <taxon>Lepidoptera</taxon>
        <taxon>Glossata</taxon>
        <taxon>Ditrysia</taxon>
        <taxon>Bombycoidea</taxon>
        <taxon>Bombycidae</taxon>
        <taxon>Bombycinae</taxon>
        <taxon>Bombyx</taxon>
    </lineage>
</organism>
<evidence type="ECO:0000259" key="1">
    <source>
        <dbReference type="PROSITE" id="PS50835"/>
    </source>
</evidence>
<dbReference type="Proteomes" id="UP000005204">
    <property type="component" value="Unassembled WGS sequence"/>
</dbReference>
<feature type="domain" description="Ig-like" evidence="1">
    <location>
        <begin position="52"/>
        <end position="146"/>
    </location>
</feature>
<dbReference type="InterPro" id="IPR007110">
    <property type="entry name" value="Ig-like_dom"/>
</dbReference>
<dbReference type="AlphaFoldDB" id="A0A8R2QYJ6"/>
<dbReference type="PANTHER" id="PTHR21261:SF15">
    <property type="entry name" value="BEATEN PATH IIIA, ISOFORM D-RELATED"/>
    <property type="match status" value="1"/>
</dbReference>
<dbReference type="InterPro" id="IPR013783">
    <property type="entry name" value="Ig-like_fold"/>
</dbReference>
<dbReference type="FunFam" id="2.60.40.10:FF:000437">
    <property type="entry name" value="Beat-IIIc, isoform A"/>
    <property type="match status" value="1"/>
</dbReference>
<reference evidence="3" key="1">
    <citation type="journal article" date="2008" name="Insect Biochem. Mol. Biol.">
        <title>The genome of a lepidopteran model insect, the silkworm Bombyx mori.</title>
        <authorList>
            <consortium name="International Silkworm Genome Consortium"/>
        </authorList>
    </citation>
    <scope>NUCLEOTIDE SEQUENCE [LARGE SCALE GENOMIC DNA]</scope>
    <source>
        <strain evidence="3">p50T</strain>
    </source>
</reference>
<dbReference type="InterPro" id="IPR036179">
    <property type="entry name" value="Ig-like_dom_sf"/>
</dbReference>
<dbReference type="PANTHER" id="PTHR21261">
    <property type="entry name" value="BEAT PROTEIN"/>
    <property type="match status" value="1"/>
</dbReference>
<accession>A0A8R2QYJ6</accession>
<dbReference type="Gene3D" id="2.60.40.10">
    <property type="entry name" value="Immunoglobulins"/>
    <property type="match status" value="1"/>
</dbReference>
<dbReference type="Pfam" id="PF07686">
    <property type="entry name" value="V-set"/>
    <property type="match status" value="1"/>
</dbReference>
<dbReference type="PROSITE" id="PS50835">
    <property type="entry name" value="IG_LIKE"/>
    <property type="match status" value="1"/>
</dbReference>
<dbReference type="SUPFAM" id="SSF48726">
    <property type="entry name" value="Immunoglobulin"/>
    <property type="match status" value="1"/>
</dbReference>
<evidence type="ECO:0000313" key="3">
    <source>
        <dbReference type="Proteomes" id="UP000005204"/>
    </source>
</evidence>
<sequence>MRWPNATDLNLETRLDIILPSYFNRDTNGFYTNNIVRSVRLVELRVPTHEREGGSALLGCQYDLEGDTLYAVKWYKDGKEFFKYAPRIQTPMKHFKLPGVHVNESRSSTTVVALENLTRESAGLYACEVSGEAPSFMTARSEKYITVHLIPDTGPKLTGLKDKYFLDDLVVSNCTTAPSTPEAHLKWLINDRPVLKRFLRGPWYRVSADRPDAIETTLQLRFTVTPSDFVDGAMKLTCQSTIAPLYQQETTSTHYIDLPLSLETPSPVSSPSTDHAIKTNWSILTVLLSVLFLRI</sequence>
<protein>
    <recommendedName>
        <fullName evidence="1">Ig-like domain-containing protein</fullName>
    </recommendedName>
</protein>
<keyword evidence="3" id="KW-1185">Reference proteome</keyword>
<name>A0A8R2QYJ6_BOMMO</name>
<dbReference type="EnsemblMetazoa" id="XM_038014604.1">
    <property type="protein sequence ID" value="XP_037870532.1"/>
    <property type="gene ID" value="LOC101744612"/>
</dbReference>
<reference evidence="2" key="2">
    <citation type="submission" date="2022-06" db="UniProtKB">
        <authorList>
            <consortium name="EnsemblMetazoa"/>
        </authorList>
    </citation>
    <scope>IDENTIFICATION</scope>
    <source>
        <strain evidence="2">p50T (Dazao)</strain>
    </source>
</reference>
<dbReference type="InterPro" id="IPR013106">
    <property type="entry name" value="Ig_V-set"/>
</dbReference>
<proteinExistence type="predicted"/>
<evidence type="ECO:0000313" key="2">
    <source>
        <dbReference type="EnsemblMetazoa" id="XP_037870532.1"/>
    </source>
</evidence>